<dbReference type="RefSeq" id="WP_083031260.1">
    <property type="nucleotide sequence ID" value="NZ_AP022618.1"/>
</dbReference>
<gene>
    <name evidence="3" type="ORF">BST26_12140</name>
</gene>
<evidence type="ECO:0000313" key="3">
    <source>
        <dbReference type="EMBL" id="ORA70031.1"/>
    </source>
</evidence>
<dbReference type="Proteomes" id="UP000192801">
    <property type="component" value="Unassembled WGS sequence"/>
</dbReference>
<reference evidence="3 4" key="1">
    <citation type="submission" date="2016-12" db="EMBL/GenBank/DDBJ databases">
        <title>The new phylogeny of genus Mycobacterium.</title>
        <authorList>
            <person name="Tortoli E."/>
            <person name="Trovato A."/>
            <person name="Cirillo D.M."/>
        </authorList>
    </citation>
    <scope>NUCLEOTIDE SEQUENCE [LARGE SCALE GENOMIC DNA]</scope>
    <source>
        <strain evidence="3 4">DSM 45130</strain>
    </source>
</reference>
<feature type="chain" id="PRO_5043668890" evidence="2">
    <location>
        <begin position="32"/>
        <end position="96"/>
    </location>
</feature>
<keyword evidence="4" id="KW-1185">Reference proteome</keyword>
<dbReference type="AlphaFoldDB" id="A0A1X0DCC1"/>
<comment type="caution">
    <text evidence="3">The sequence shown here is derived from an EMBL/GenBank/DDBJ whole genome shotgun (WGS) entry which is preliminary data.</text>
</comment>
<organism evidence="3 4">
    <name type="scientific">Mycolicibacterium insubricum</name>
    <dbReference type="NCBI Taxonomy" id="444597"/>
    <lineage>
        <taxon>Bacteria</taxon>
        <taxon>Bacillati</taxon>
        <taxon>Actinomycetota</taxon>
        <taxon>Actinomycetes</taxon>
        <taxon>Mycobacteriales</taxon>
        <taxon>Mycobacteriaceae</taxon>
        <taxon>Mycolicibacterium</taxon>
    </lineage>
</organism>
<accession>A0A1X0DCC1</accession>
<evidence type="ECO:0000256" key="2">
    <source>
        <dbReference type="SAM" id="SignalP"/>
    </source>
</evidence>
<feature type="compositionally biased region" description="Polar residues" evidence="1">
    <location>
        <begin position="40"/>
        <end position="55"/>
    </location>
</feature>
<proteinExistence type="predicted"/>
<feature type="region of interest" description="Disordered" evidence="1">
    <location>
        <begin position="32"/>
        <end position="96"/>
    </location>
</feature>
<name>A0A1X0DCC1_9MYCO</name>
<dbReference type="EMBL" id="MVHS01000026">
    <property type="protein sequence ID" value="ORA70031.1"/>
    <property type="molecule type" value="Genomic_DNA"/>
</dbReference>
<evidence type="ECO:0000256" key="1">
    <source>
        <dbReference type="SAM" id="MobiDB-lite"/>
    </source>
</evidence>
<sequence>MLKRIVPATAAIATAATVLSLALTGIVPANADDSGGFDHTVTQPTPAASLPTMTFTPPKAGNQLSPRSVRKGYKQNMPSPGNPYPDYASGPGAAHS</sequence>
<protein>
    <submittedName>
        <fullName evidence="3">Uncharacterized protein</fullName>
    </submittedName>
</protein>
<evidence type="ECO:0000313" key="4">
    <source>
        <dbReference type="Proteomes" id="UP000192801"/>
    </source>
</evidence>
<feature type="signal peptide" evidence="2">
    <location>
        <begin position="1"/>
        <end position="31"/>
    </location>
</feature>
<keyword evidence="2" id="KW-0732">Signal</keyword>